<comment type="caution">
    <text evidence="4">The sequence shown here is derived from an EMBL/GenBank/DDBJ whole genome shotgun (WGS) entry which is preliminary data.</text>
</comment>
<protein>
    <submittedName>
        <fullName evidence="4">EamA family transporter</fullName>
    </submittedName>
</protein>
<keyword evidence="2" id="KW-0812">Transmembrane</keyword>
<dbReference type="GO" id="GO:0016020">
    <property type="term" value="C:membrane"/>
    <property type="evidence" value="ECO:0007669"/>
    <property type="project" value="InterPro"/>
</dbReference>
<dbReference type="AlphaFoldDB" id="A0A941JTE0"/>
<evidence type="ECO:0000256" key="1">
    <source>
        <dbReference type="ARBA" id="ARBA00007362"/>
    </source>
</evidence>
<keyword evidence="2" id="KW-0472">Membrane</keyword>
<gene>
    <name evidence="4" type="ORF">DSM107014_11055</name>
</gene>
<dbReference type="Gene3D" id="1.10.3730.20">
    <property type="match status" value="1"/>
</dbReference>
<feature type="domain" description="EamA" evidence="3">
    <location>
        <begin position="152"/>
        <end position="285"/>
    </location>
</feature>
<dbReference type="PANTHER" id="PTHR22911">
    <property type="entry name" value="ACYL-MALONYL CONDENSING ENZYME-RELATED"/>
    <property type="match status" value="1"/>
</dbReference>
<evidence type="ECO:0000256" key="2">
    <source>
        <dbReference type="SAM" id="Phobius"/>
    </source>
</evidence>
<feature type="domain" description="EamA" evidence="3">
    <location>
        <begin position="2"/>
        <end position="133"/>
    </location>
</feature>
<feature type="transmembrane region" description="Helical" evidence="2">
    <location>
        <begin position="92"/>
        <end position="110"/>
    </location>
</feature>
<dbReference type="PANTHER" id="PTHR22911:SF137">
    <property type="entry name" value="SOLUTE CARRIER FAMILY 35 MEMBER G2-RELATED"/>
    <property type="match status" value="1"/>
</dbReference>
<evidence type="ECO:0000313" key="4">
    <source>
        <dbReference type="EMBL" id="MBR8828417.1"/>
    </source>
</evidence>
<dbReference type="EMBL" id="JADQBC010000069">
    <property type="protein sequence ID" value="MBR8828417.1"/>
    <property type="molecule type" value="Genomic_DNA"/>
</dbReference>
<feature type="transmembrane region" description="Helical" evidence="2">
    <location>
        <begin position="182"/>
        <end position="201"/>
    </location>
</feature>
<reference evidence="4" key="1">
    <citation type="submission" date="2021-02" db="EMBL/GenBank/DDBJ databases">
        <title>Metagenome analyses of Stigonema ocellatum DSM 106950, Chlorogloea purpurea SAG 13.99 and Gomphosphaeria aponina DSM 107014.</title>
        <authorList>
            <person name="Marter P."/>
            <person name="Huang S."/>
        </authorList>
    </citation>
    <scope>NUCLEOTIDE SEQUENCE</scope>
    <source>
        <strain evidence="4">JP213</strain>
    </source>
</reference>
<feature type="transmembrane region" description="Helical" evidence="2">
    <location>
        <begin position="60"/>
        <end position="80"/>
    </location>
</feature>
<organism evidence="4 5">
    <name type="scientific">Gomphosphaeria aponina SAG 52.96 = DSM 107014</name>
    <dbReference type="NCBI Taxonomy" id="1521640"/>
    <lineage>
        <taxon>Bacteria</taxon>
        <taxon>Bacillati</taxon>
        <taxon>Cyanobacteriota</taxon>
        <taxon>Cyanophyceae</taxon>
        <taxon>Oscillatoriophycideae</taxon>
        <taxon>Chroococcales</taxon>
        <taxon>Gomphosphaeriaceae</taxon>
        <taxon>Gomphosphaeria</taxon>
    </lineage>
</organism>
<dbReference type="Pfam" id="PF00892">
    <property type="entry name" value="EamA"/>
    <property type="match status" value="2"/>
</dbReference>
<accession>A0A941JTE0</accession>
<name>A0A941JTE0_9CHRO</name>
<feature type="transmembrane region" description="Helical" evidence="2">
    <location>
        <begin position="116"/>
        <end position="132"/>
    </location>
</feature>
<keyword evidence="2" id="KW-1133">Transmembrane helix</keyword>
<evidence type="ECO:0000259" key="3">
    <source>
        <dbReference type="Pfam" id="PF00892"/>
    </source>
</evidence>
<feature type="transmembrane region" description="Helical" evidence="2">
    <location>
        <begin position="32"/>
        <end position="54"/>
    </location>
</feature>
<dbReference type="Proteomes" id="UP000767446">
    <property type="component" value="Unassembled WGS sequence"/>
</dbReference>
<comment type="similarity">
    <text evidence="1">Belongs to the EamA transporter family.</text>
</comment>
<sequence>MTWVIFATCTAIFESLKDVTSKHSLQKIDEYIVSWSVMAFSLPLLLPILLLIKIPTLNSQFWLTLLVDGSLNVIALIMYIKAIKLSDLSLTVPLIAFTPLFLLITSPLIVQEYPTITDAIGIFLIVTGSYILNLKEKQKGYLAPFKSLLQQKGSKLMLGVAFIWSITSNIDKLGVQNSSPTFWAISLCGFLALSLLPIALYKSSHNFQLIPQYLPELLPLGLFNGAAILFQMQAISIALVAQVISVKRTSAMITVFLGYLIFQEQGIKERATGAGIMILGVILITAGG</sequence>
<proteinExistence type="inferred from homology"/>
<evidence type="ECO:0000313" key="5">
    <source>
        <dbReference type="Proteomes" id="UP000767446"/>
    </source>
</evidence>
<dbReference type="InterPro" id="IPR000620">
    <property type="entry name" value="EamA_dom"/>
</dbReference>
<dbReference type="InterPro" id="IPR037185">
    <property type="entry name" value="EmrE-like"/>
</dbReference>
<dbReference type="SUPFAM" id="SSF103481">
    <property type="entry name" value="Multidrug resistance efflux transporter EmrE"/>
    <property type="match status" value="1"/>
</dbReference>